<reference evidence="1" key="1">
    <citation type="submission" date="2024-10" db="EMBL/GenBank/DDBJ databases">
        <authorList>
            <person name="Ryan C."/>
        </authorList>
    </citation>
    <scope>NUCLEOTIDE SEQUENCE [LARGE SCALE GENOMIC DNA]</scope>
</reference>
<evidence type="ECO:0000313" key="2">
    <source>
        <dbReference type="Proteomes" id="UP001497457"/>
    </source>
</evidence>
<dbReference type="SMART" id="SM01157">
    <property type="entry name" value="DUF1719"/>
    <property type="match status" value="1"/>
</dbReference>
<evidence type="ECO:0000313" key="1">
    <source>
        <dbReference type="EMBL" id="CAL5079705.1"/>
    </source>
</evidence>
<proteinExistence type="predicted"/>
<gene>
    <name evidence="1" type="ORF">URODEC1_LOCUS107743</name>
</gene>
<name>A0ABC9FQM8_9POAL</name>
<sequence>MAAEMVVGAIVSDGVSRGIHYLLGKRKERAPEGHNMERLEMAVTTLGLALERSAILPITDIWLLHRRKMLKRAYDEAMDLLHRHKRQPLQQDHDQETGVTLSFPQRWIARARKSTILLYRLGVFVEVESRLSCSDVARFERFVDSAEKFVKDVEYGISLWQHHTFRYPLERQLLLQGKTLRYTWVKGRKSRFICICPIFTEGRGVEVSLSYIYEHRKMPATFFDLDLQLRMSACSNIIGTAISCLEYLASQFKIATKLGLGEIHLLSSLQDSLSHSNTPSRWRQQAIAHNTEIFFRPDPICCTNNVISSSASSLGVPESVIYFDFGYYVSAVEYILPSSTDEIVSMNSPPLYLEVILEPHFSWFQKQEIILEFDQGQREHIDGSIHHLDALLRSKAIEYVVRRPAHVEAECHLYWNSPHGYVFRTVPTHSFHIN</sequence>
<keyword evidence="2" id="KW-1185">Reference proteome</keyword>
<dbReference type="InterPro" id="IPR013181">
    <property type="entry name" value="DUF1719"/>
</dbReference>
<dbReference type="PANTHER" id="PTHR33377">
    <property type="entry name" value="OS10G0134700 PROTEIN-RELATED"/>
    <property type="match status" value="1"/>
</dbReference>
<organism evidence="1 2">
    <name type="scientific">Urochloa decumbens</name>
    <dbReference type="NCBI Taxonomy" id="240449"/>
    <lineage>
        <taxon>Eukaryota</taxon>
        <taxon>Viridiplantae</taxon>
        <taxon>Streptophyta</taxon>
        <taxon>Embryophyta</taxon>
        <taxon>Tracheophyta</taxon>
        <taxon>Spermatophyta</taxon>
        <taxon>Magnoliopsida</taxon>
        <taxon>Liliopsida</taxon>
        <taxon>Poales</taxon>
        <taxon>Poaceae</taxon>
        <taxon>PACMAD clade</taxon>
        <taxon>Panicoideae</taxon>
        <taxon>Panicodae</taxon>
        <taxon>Paniceae</taxon>
        <taxon>Melinidinae</taxon>
        <taxon>Urochloa</taxon>
    </lineage>
</organism>
<protein>
    <submittedName>
        <fullName evidence="1">Uncharacterized protein</fullName>
    </submittedName>
</protein>
<dbReference type="EMBL" id="OZ075117">
    <property type="protein sequence ID" value="CAL5079705.1"/>
    <property type="molecule type" value="Genomic_DNA"/>
</dbReference>
<dbReference type="Proteomes" id="UP001497457">
    <property type="component" value="Chromosome 7b"/>
</dbReference>
<accession>A0ABC9FQM8</accession>
<dbReference type="AlphaFoldDB" id="A0ABC9FQM8"/>
<dbReference type="Pfam" id="PF08224">
    <property type="entry name" value="DUF1719"/>
    <property type="match status" value="1"/>
</dbReference>
<dbReference type="PANTHER" id="PTHR33377:SF4">
    <property type="entry name" value="OS07G0285800 PROTEIN"/>
    <property type="match status" value="1"/>
</dbReference>